<organism evidence="3 4">
    <name type="scientific">Didymella glomerata</name>
    <dbReference type="NCBI Taxonomy" id="749621"/>
    <lineage>
        <taxon>Eukaryota</taxon>
        <taxon>Fungi</taxon>
        <taxon>Dikarya</taxon>
        <taxon>Ascomycota</taxon>
        <taxon>Pezizomycotina</taxon>
        <taxon>Dothideomycetes</taxon>
        <taxon>Pleosporomycetidae</taxon>
        <taxon>Pleosporales</taxon>
        <taxon>Pleosporineae</taxon>
        <taxon>Didymellaceae</taxon>
        <taxon>Didymella</taxon>
    </lineage>
</organism>
<comment type="caution">
    <text evidence="3">The sequence shown here is derived from an EMBL/GenBank/DDBJ whole genome shotgun (WGS) entry which is preliminary data.</text>
</comment>
<comment type="similarity">
    <text evidence="1">Belongs to the ustYa family.</text>
</comment>
<evidence type="ECO:0000313" key="3">
    <source>
        <dbReference type="EMBL" id="KAJ4331418.1"/>
    </source>
</evidence>
<feature type="region of interest" description="Disordered" evidence="2">
    <location>
        <begin position="210"/>
        <end position="229"/>
    </location>
</feature>
<evidence type="ECO:0000256" key="2">
    <source>
        <dbReference type="SAM" id="MobiDB-lite"/>
    </source>
</evidence>
<proteinExistence type="inferred from homology"/>
<dbReference type="EMBL" id="JAPEUV010000150">
    <property type="protein sequence ID" value="KAJ4331418.1"/>
    <property type="molecule type" value="Genomic_DNA"/>
</dbReference>
<dbReference type="PANTHER" id="PTHR33365">
    <property type="entry name" value="YALI0B05434P"/>
    <property type="match status" value="1"/>
</dbReference>
<dbReference type="AlphaFoldDB" id="A0A9W8WRM7"/>
<gene>
    <name evidence="3" type="ORF">N0V87_009161</name>
</gene>
<name>A0A9W8WRM7_9PLEO</name>
<dbReference type="InterPro" id="IPR021765">
    <property type="entry name" value="UstYa-like"/>
</dbReference>
<accession>A0A9W8WRM7</accession>
<keyword evidence="4" id="KW-1185">Reference proteome</keyword>
<protein>
    <submittedName>
        <fullName evidence="3">Uncharacterized protein</fullName>
    </submittedName>
</protein>
<reference evidence="3" key="1">
    <citation type="submission" date="2022-10" db="EMBL/GenBank/DDBJ databases">
        <title>Tapping the CABI collections for fungal endophytes: first genome assemblies for Collariella, Neodidymelliopsis, Ascochyta clinopodiicola, Didymella pomorum, Didymosphaeria variabile, Neocosmospora piperis and Neocucurbitaria cava.</title>
        <authorList>
            <person name="Hill R."/>
        </authorList>
    </citation>
    <scope>NUCLEOTIDE SEQUENCE</scope>
    <source>
        <strain evidence="3">IMI 360193</strain>
    </source>
</reference>
<dbReference type="OrthoDB" id="3687641at2759"/>
<evidence type="ECO:0000313" key="4">
    <source>
        <dbReference type="Proteomes" id="UP001140562"/>
    </source>
</evidence>
<evidence type="ECO:0000256" key="1">
    <source>
        <dbReference type="ARBA" id="ARBA00035112"/>
    </source>
</evidence>
<sequence>MDHSKKINGTFYNPRGAVSVSRQQPNPAADAIWDEWELTRVYPVSRSELRKMGVDPSTVAKLEDTTWGLGDDAYAAIFDVYHHVHCLNSLRHIAYGEYYNKSQARVHTVKQREIHINHCIDILLQGIQCNANLDLIPLHWVETQEYPFPDMSINKKCVDFDGLTEWRKRNTIDMDKYVEVMRKPEGDQSKIKQRPAADQYYEYWGYENPNHKSVKDGGHGLPIDVDSNL</sequence>
<dbReference type="GO" id="GO:0043386">
    <property type="term" value="P:mycotoxin biosynthetic process"/>
    <property type="evidence" value="ECO:0007669"/>
    <property type="project" value="InterPro"/>
</dbReference>
<dbReference type="Pfam" id="PF11807">
    <property type="entry name" value="UstYa"/>
    <property type="match status" value="1"/>
</dbReference>
<dbReference type="Proteomes" id="UP001140562">
    <property type="component" value="Unassembled WGS sequence"/>
</dbReference>
<dbReference type="PANTHER" id="PTHR33365:SF14">
    <property type="entry name" value="TAT PATHWAY SIGNAL SEQUENCE"/>
    <property type="match status" value="1"/>
</dbReference>